<dbReference type="NCBIfam" id="TIGR04057">
    <property type="entry name" value="SusC_RagA_signa"/>
    <property type="match status" value="1"/>
</dbReference>
<evidence type="ECO:0000256" key="2">
    <source>
        <dbReference type="ARBA" id="ARBA00022448"/>
    </source>
</evidence>
<evidence type="ECO:0000256" key="7">
    <source>
        <dbReference type="PROSITE-ProRule" id="PRU01360"/>
    </source>
</evidence>
<evidence type="ECO:0000259" key="9">
    <source>
        <dbReference type="Pfam" id="PF07715"/>
    </source>
</evidence>
<dbReference type="AlphaFoldDB" id="A0AA92W498"/>
<evidence type="ECO:0000256" key="3">
    <source>
        <dbReference type="ARBA" id="ARBA00022452"/>
    </source>
</evidence>
<dbReference type="InterPro" id="IPR037066">
    <property type="entry name" value="Plug_dom_sf"/>
</dbReference>
<keyword evidence="3 7" id="KW-1134">Transmembrane beta strand</keyword>
<dbReference type="Pfam" id="PF07715">
    <property type="entry name" value="Plug"/>
    <property type="match status" value="1"/>
</dbReference>
<evidence type="ECO:0000313" key="11">
    <source>
        <dbReference type="Proteomes" id="UP000285236"/>
    </source>
</evidence>
<dbReference type="NCBIfam" id="TIGR04056">
    <property type="entry name" value="OMP_RagA_SusC"/>
    <property type="match status" value="1"/>
</dbReference>
<feature type="signal peptide" evidence="8">
    <location>
        <begin position="1"/>
        <end position="27"/>
    </location>
</feature>
<dbReference type="PROSITE" id="PS52016">
    <property type="entry name" value="TONB_DEPENDENT_REC_3"/>
    <property type="match status" value="1"/>
</dbReference>
<dbReference type="EMBL" id="QRYP01000011">
    <property type="protein sequence ID" value="RGU97992.1"/>
    <property type="molecule type" value="Genomic_DNA"/>
</dbReference>
<sequence length="1060" mass="117130">MRHAGNALKYLSLLFMFVAFPYQNAVAQNGNVKGTVVADDGPIIGATVRVKGQPNMATVTDLDGNFTLKAPKGATLQISYLGYKDKEVKVGNGPIDVTLVTDAQALSEVVVVGYGTMRKADLTGAVTQVDNKAFEKSVTTSIDQVLQGRAAGVQIQANTGTPGGSSTIRIRGTNSLNATSQPIFVIDGVIIDNEDGSDNGNSNPLAGINPSDILTMDILKDASATAIYGSRASNGVIMITTKRGQNGEAQITYDGYVGWQAMPKKLDVMNLKQYAEHYNAISDAKIKPASSTWLRPELLGDGTDWQDELFSTAFMTNHSLSLSGGNGRTTYAISAGYLNQAGIGLKTGFKRQTLRGNIDTELKKWLKGGISFSLSDSKQEMEKNWDIIMTALKSQPSVAVRNPNGGYDGPDDQWMPDNAVALAEIKTNYAKRLNFRINTYLEATLLKGLTLKTELSTDYNLNKTKTYQPDYKFGVRESSQRDGAWYKNDTKYWSWRNILTYNGTIAEKHNINVMAGQEMSQSYWENFAASNSGYLSNSVTDLIAGATTGANINLTQGNQDGYKLYSYFGRALYNYADRYLLTATLRCDGSNKFAEGHRWGWFPSAAFAWRASQENFLKGNKVINNLKLRLGWGATGNQNVQQWAYAAMLKNYTTSWGVGVMNANNANPELKWETTYSTNVGFDLSLFNSRIDIVFDWYYKKTNDLLMMLDLPAFIGSGTGSKYGTASNPWGNVGSLENKGIEFTINTANIENKNFSWHSNFVFSLNRNKVVSLDSETGNLPQTVQIGSETATVTNTRVGQPIGQFWGYKVIGRFDKPEDFWYKDANGNVKQVALPEGAKIATSPTSGGVFIGDYIYEDINGDGVIDNNDQTFIGNPEPKFTFGFGNTFSYKGFDLSFQFSGSYGNKIMNYGKRFLNITGSTSNQLTEVMDYARLAKYDENGPDDYRNYYVVNTGSIMPRLSTESGVNKNNRVSDAYVEDGSYIRLQNIALSYTLPRKWLSHTFLNNVKLYCNVQNVFTITKYDGFDPEVGSMRGNALLNCVDYSRYPSPRIYTFGVNVQF</sequence>
<feature type="domain" description="TonB-dependent receptor plug" evidence="9">
    <location>
        <begin position="119"/>
        <end position="236"/>
    </location>
</feature>
<dbReference type="Proteomes" id="UP000285236">
    <property type="component" value="Unassembled WGS sequence"/>
</dbReference>
<keyword evidence="4 7" id="KW-0812">Transmembrane</keyword>
<evidence type="ECO:0000256" key="1">
    <source>
        <dbReference type="ARBA" id="ARBA00004571"/>
    </source>
</evidence>
<evidence type="ECO:0000313" key="10">
    <source>
        <dbReference type="EMBL" id="RGU97992.1"/>
    </source>
</evidence>
<evidence type="ECO:0000256" key="5">
    <source>
        <dbReference type="ARBA" id="ARBA00023136"/>
    </source>
</evidence>
<dbReference type="GO" id="GO:0009279">
    <property type="term" value="C:cell outer membrane"/>
    <property type="evidence" value="ECO:0007669"/>
    <property type="project" value="UniProtKB-SubCell"/>
</dbReference>
<keyword evidence="6 7" id="KW-0998">Cell outer membrane</keyword>
<dbReference type="InterPro" id="IPR039426">
    <property type="entry name" value="TonB-dep_rcpt-like"/>
</dbReference>
<accession>A0AA92W498</accession>
<dbReference type="Gene3D" id="2.40.170.20">
    <property type="entry name" value="TonB-dependent receptor, beta-barrel domain"/>
    <property type="match status" value="1"/>
</dbReference>
<keyword evidence="2 7" id="KW-0813">Transport</keyword>
<dbReference type="InterPro" id="IPR023996">
    <property type="entry name" value="TonB-dep_OMP_SusC/RagA"/>
</dbReference>
<evidence type="ECO:0000256" key="4">
    <source>
        <dbReference type="ARBA" id="ARBA00022692"/>
    </source>
</evidence>
<dbReference type="InterPro" id="IPR023997">
    <property type="entry name" value="TonB-dep_OMP_SusC/RagA_CS"/>
</dbReference>
<gene>
    <name evidence="10" type="ORF">DWW35_06005</name>
</gene>
<dbReference type="SUPFAM" id="SSF49464">
    <property type="entry name" value="Carboxypeptidase regulatory domain-like"/>
    <property type="match status" value="1"/>
</dbReference>
<dbReference type="InterPro" id="IPR012910">
    <property type="entry name" value="Plug_dom"/>
</dbReference>
<dbReference type="InterPro" id="IPR036942">
    <property type="entry name" value="Beta-barrel_TonB_sf"/>
</dbReference>
<keyword evidence="5 7" id="KW-0472">Membrane</keyword>
<keyword evidence="10" id="KW-0675">Receptor</keyword>
<comment type="similarity">
    <text evidence="7">Belongs to the TonB-dependent receptor family.</text>
</comment>
<dbReference type="Pfam" id="PF13715">
    <property type="entry name" value="CarbopepD_reg_2"/>
    <property type="match status" value="1"/>
</dbReference>
<dbReference type="SUPFAM" id="SSF56935">
    <property type="entry name" value="Porins"/>
    <property type="match status" value="1"/>
</dbReference>
<dbReference type="Gene3D" id="2.170.130.10">
    <property type="entry name" value="TonB-dependent receptor, plug domain"/>
    <property type="match status" value="1"/>
</dbReference>
<proteinExistence type="inferred from homology"/>
<dbReference type="RefSeq" id="WP_118079678.1">
    <property type="nucleotide sequence ID" value="NZ_QRYP01000011.1"/>
</dbReference>
<keyword evidence="8" id="KW-0732">Signal</keyword>
<comment type="caution">
    <text evidence="10">The sequence shown here is derived from an EMBL/GenBank/DDBJ whole genome shotgun (WGS) entry which is preliminary data.</text>
</comment>
<feature type="chain" id="PRO_5041705794" evidence="8">
    <location>
        <begin position="28"/>
        <end position="1060"/>
    </location>
</feature>
<organism evidence="10 11">
    <name type="scientific">Segatella copri</name>
    <dbReference type="NCBI Taxonomy" id="165179"/>
    <lineage>
        <taxon>Bacteria</taxon>
        <taxon>Pseudomonadati</taxon>
        <taxon>Bacteroidota</taxon>
        <taxon>Bacteroidia</taxon>
        <taxon>Bacteroidales</taxon>
        <taxon>Prevotellaceae</taxon>
        <taxon>Segatella</taxon>
    </lineage>
</organism>
<evidence type="ECO:0000256" key="8">
    <source>
        <dbReference type="SAM" id="SignalP"/>
    </source>
</evidence>
<dbReference type="InterPro" id="IPR008969">
    <property type="entry name" value="CarboxyPept-like_regulatory"/>
</dbReference>
<dbReference type="Gene3D" id="2.60.40.1120">
    <property type="entry name" value="Carboxypeptidase-like, regulatory domain"/>
    <property type="match status" value="1"/>
</dbReference>
<reference evidence="10 11" key="1">
    <citation type="submission" date="2018-08" db="EMBL/GenBank/DDBJ databases">
        <title>A genome reference for cultivated species of the human gut microbiota.</title>
        <authorList>
            <person name="Zou Y."/>
            <person name="Xue W."/>
            <person name="Luo G."/>
        </authorList>
    </citation>
    <scope>NUCLEOTIDE SEQUENCE [LARGE SCALE GENOMIC DNA]</scope>
    <source>
        <strain evidence="10 11">AF15-25</strain>
    </source>
</reference>
<protein>
    <submittedName>
        <fullName evidence="10">TonB-dependent receptor</fullName>
    </submittedName>
</protein>
<name>A0AA92W498_9BACT</name>
<comment type="subcellular location">
    <subcellularLocation>
        <location evidence="1 7">Cell outer membrane</location>
        <topology evidence="1 7">Multi-pass membrane protein</topology>
    </subcellularLocation>
</comment>
<evidence type="ECO:0000256" key="6">
    <source>
        <dbReference type="ARBA" id="ARBA00023237"/>
    </source>
</evidence>